<sequence>MLSLQELEKVFDALWFLNRSITGDGVRETHKILSNYIPLNTYEVPTGTKVFDWSVPREWKVNQAYIIDPDGKKLCDFSENNLHLVNYSIPFQGKLTLNELRPRLHTMPELPSAIPYKTSYYRETWGFCLSFDQYNCLKEGIYEVVVDTELFVGSMTISDFLIEGESDKEILVHTYTCHPSLAINELSGVLVTLATASALASRSDNYYSYRFVFAPETIGAITYISQNFEHLKASLIGGLISTCVGHDKEYQYKSSRSGESLIDRAIKCYFTRNSSKELIWKEFSPSGSDERQYCSLGVNLPVGSLMRTPYHQYPEYHTSLDNKNIISFDALLETSNTYVEVFKLLEENKVYQSTTPYCEPFMSNYDGLYFNKDHRFASDLTKAVKWLIHFCDGKSDLFSISEKSGLDIYLIVEAAKKMHSCGLLKTID</sequence>
<dbReference type="SUPFAM" id="SSF53187">
    <property type="entry name" value="Zn-dependent exopeptidases"/>
    <property type="match status" value="1"/>
</dbReference>
<keyword evidence="5" id="KW-1185">Reference proteome</keyword>
<proteinExistence type="predicted"/>
<accession>A0ABV7HC76</accession>
<dbReference type="InterPro" id="IPR012353">
    <property type="entry name" value="UCP015244"/>
</dbReference>
<evidence type="ECO:0000313" key="4">
    <source>
        <dbReference type="EMBL" id="MFC3150301.1"/>
    </source>
</evidence>
<dbReference type="InterPro" id="IPR036388">
    <property type="entry name" value="WH-like_DNA-bd_sf"/>
</dbReference>
<evidence type="ECO:0000259" key="3">
    <source>
        <dbReference type="Pfam" id="PF16254"/>
    </source>
</evidence>
<protein>
    <submittedName>
        <fullName evidence="4">DUF4910 domain-containing protein</fullName>
    </submittedName>
</protein>
<feature type="domain" description="UCP01524 winged helix-turn-helix" evidence="2">
    <location>
        <begin position="350"/>
        <end position="425"/>
    </location>
</feature>
<dbReference type="Gene3D" id="1.10.10.10">
    <property type="entry name" value="Winged helix-like DNA-binding domain superfamily/Winged helix DNA-binding domain"/>
    <property type="match status" value="1"/>
</dbReference>
<organism evidence="4 5">
    <name type="scientific">Litoribrevibacter euphylliae</name>
    <dbReference type="NCBI Taxonomy" id="1834034"/>
    <lineage>
        <taxon>Bacteria</taxon>
        <taxon>Pseudomonadati</taxon>
        <taxon>Pseudomonadota</taxon>
        <taxon>Gammaproteobacteria</taxon>
        <taxon>Oceanospirillales</taxon>
        <taxon>Oceanospirillaceae</taxon>
        <taxon>Litoribrevibacter</taxon>
    </lineage>
</organism>
<dbReference type="Pfam" id="PF09940">
    <property type="entry name" value="DUF2172"/>
    <property type="match status" value="1"/>
</dbReference>
<comment type="caution">
    <text evidence="4">The sequence shown here is derived from an EMBL/GenBank/DDBJ whole genome shotgun (WGS) entry which is preliminary data.</text>
</comment>
<dbReference type="PIRSF" id="PIRSF015244">
    <property type="entry name" value="UCP015244"/>
    <property type="match status" value="1"/>
</dbReference>
<dbReference type="RefSeq" id="WP_386716853.1">
    <property type="nucleotide sequence ID" value="NZ_JBHRSZ010000002.1"/>
</dbReference>
<dbReference type="Proteomes" id="UP001595476">
    <property type="component" value="Unassembled WGS sequence"/>
</dbReference>
<dbReference type="EMBL" id="JBHRSZ010000002">
    <property type="protein sequence ID" value="MFC3150301.1"/>
    <property type="molecule type" value="Genomic_DNA"/>
</dbReference>
<feature type="domain" description="DUF4910" evidence="3">
    <location>
        <begin position="12"/>
        <end position="348"/>
    </location>
</feature>
<dbReference type="Gene3D" id="3.40.630.10">
    <property type="entry name" value="Zn peptidases"/>
    <property type="match status" value="1"/>
</dbReference>
<reference evidence="5" key="1">
    <citation type="journal article" date="2019" name="Int. J. Syst. Evol. Microbiol.">
        <title>The Global Catalogue of Microorganisms (GCM) 10K type strain sequencing project: providing services to taxonomists for standard genome sequencing and annotation.</title>
        <authorList>
            <consortium name="The Broad Institute Genomics Platform"/>
            <consortium name="The Broad Institute Genome Sequencing Center for Infectious Disease"/>
            <person name="Wu L."/>
            <person name="Ma J."/>
        </authorList>
    </citation>
    <scope>NUCLEOTIDE SEQUENCE [LARGE SCALE GENOMIC DNA]</scope>
    <source>
        <strain evidence="5">KCTC 52438</strain>
    </source>
</reference>
<dbReference type="Pfam" id="PF16254">
    <property type="entry name" value="DUF4910"/>
    <property type="match status" value="1"/>
</dbReference>
<evidence type="ECO:0000313" key="5">
    <source>
        <dbReference type="Proteomes" id="UP001595476"/>
    </source>
</evidence>
<gene>
    <name evidence="4" type="ORF">ACFOEK_04630</name>
</gene>
<dbReference type="Pfam" id="PF16221">
    <property type="entry name" value="HTH_47"/>
    <property type="match status" value="1"/>
</dbReference>
<feature type="domain" description="DUF2172" evidence="1">
    <location>
        <begin position="58"/>
        <end position="149"/>
    </location>
</feature>
<dbReference type="InterPro" id="IPR032610">
    <property type="entry name" value="DUF2172"/>
</dbReference>
<dbReference type="Gene3D" id="3.50.30.90">
    <property type="match status" value="1"/>
</dbReference>
<dbReference type="InterPro" id="IPR032589">
    <property type="entry name" value="DUF4910"/>
</dbReference>
<evidence type="ECO:0000259" key="1">
    <source>
        <dbReference type="Pfam" id="PF09940"/>
    </source>
</evidence>
<dbReference type="InterPro" id="IPR032622">
    <property type="entry name" value="UCP01524_HTH"/>
</dbReference>
<evidence type="ECO:0000259" key="2">
    <source>
        <dbReference type="Pfam" id="PF16221"/>
    </source>
</evidence>
<name>A0ABV7HC76_9GAMM</name>